<dbReference type="Proteomes" id="UP000248480">
    <property type="component" value="Unplaced"/>
</dbReference>
<dbReference type="PANTHER" id="PTHR37875:SF1">
    <property type="entry name" value="CHROMOSOME 3 OPEN READING FRAME 22"/>
    <property type="match status" value="1"/>
</dbReference>
<evidence type="ECO:0000313" key="1">
    <source>
        <dbReference type="Proteomes" id="UP000248480"/>
    </source>
</evidence>
<dbReference type="AlphaFoldDB" id="A0A2Y9D6M0"/>
<reference evidence="2" key="1">
    <citation type="submission" date="2025-08" db="UniProtKB">
        <authorList>
            <consortium name="RefSeq"/>
        </authorList>
    </citation>
    <scope>IDENTIFICATION</scope>
</reference>
<dbReference type="RefSeq" id="XP_004368745.1">
    <property type="nucleotide sequence ID" value="XM_004368688.1"/>
</dbReference>
<dbReference type="GeneID" id="101353196"/>
<name>A0A2Y9D6M0_TRIMA</name>
<sequence>MNSWVHKKGHQSKKCRMKAQERFAKKFPYRFSWLTEPGPEPPQTSEVMTVNNTPRELLPLQRGLVPTRSIPDKGLQFPGYPSLLCSSPPQPRLLPQRNLWEIKLLTQRFPKQGTRLQPLLCTNVDHLQSGLVSGVSRGHS</sequence>
<dbReference type="KEGG" id="tmu:101353196"/>
<dbReference type="OrthoDB" id="9630190at2759"/>
<dbReference type="PANTHER" id="PTHR37875">
    <property type="entry name" value="HYPOTHETICAL PROTEIN LOC685964"/>
    <property type="match status" value="1"/>
</dbReference>
<proteinExistence type="predicted"/>
<dbReference type="InParanoid" id="A0A2Y9D6M0"/>
<dbReference type="InterPro" id="IPR038782">
    <property type="entry name" value="C3orf22"/>
</dbReference>
<protein>
    <submittedName>
        <fullName evidence="2">Uncharacterized protein C3orf22 homolog</fullName>
    </submittedName>
</protein>
<keyword evidence="1" id="KW-1185">Reference proteome</keyword>
<accession>A0A2Y9D6M0</accession>
<organism evidence="1 2">
    <name type="scientific">Trichechus manatus latirostris</name>
    <name type="common">Florida manatee</name>
    <dbReference type="NCBI Taxonomy" id="127582"/>
    <lineage>
        <taxon>Eukaryota</taxon>
        <taxon>Metazoa</taxon>
        <taxon>Chordata</taxon>
        <taxon>Craniata</taxon>
        <taxon>Vertebrata</taxon>
        <taxon>Euteleostomi</taxon>
        <taxon>Mammalia</taxon>
        <taxon>Eutheria</taxon>
        <taxon>Afrotheria</taxon>
        <taxon>Sirenia</taxon>
        <taxon>Trichechidae</taxon>
        <taxon>Trichechus</taxon>
    </lineage>
</organism>
<dbReference type="CTD" id="107195629"/>
<evidence type="ECO:0000313" key="2">
    <source>
        <dbReference type="RefSeq" id="XP_004368745.1"/>
    </source>
</evidence>
<gene>
    <name evidence="2" type="primary">CUNH3orf22</name>
</gene>